<reference evidence="1" key="3">
    <citation type="journal article" date="2017" name="Nature">
        <title>Genome sequence of the progenitor of the wheat D genome Aegilops tauschii.</title>
        <authorList>
            <person name="Luo M.C."/>
            <person name="Gu Y.Q."/>
            <person name="Puiu D."/>
            <person name="Wang H."/>
            <person name="Twardziok S.O."/>
            <person name="Deal K.R."/>
            <person name="Huo N."/>
            <person name="Zhu T."/>
            <person name="Wang L."/>
            <person name="Wang Y."/>
            <person name="McGuire P.E."/>
            <person name="Liu S."/>
            <person name="Long H."/>
            <person name="Ramasamy R.K."/>
            <person name="Rodriguez J.C."/>
            <person name="Van S.L."/>
            <person name="Yuan L."/>
            <person name="Wang Z."/>
            <person name="Xia Z."/>
            <person name="Xiao L."/>
            <person name="Anderson O.D."/>
            <person name="Ouyang S."/>
            <person name="Liang Y."/>
            <person name="Zimin A.V."/>
            <person name="Pertea G."/>
            <person name="Qi P."/>
            <person name="Bennetzen J.L."/>
            <person name="Dai X."/>
            <person name="Dawson M.W."/>
            <person name="Muller H.G."/>
            <person name="Kugler K."/>
            <person name="Rivarola-Duarte L."/>
            <person name="Spannagl M."/>
            <person name="Mayer K.F.X."/>
            <person name="Lu F.H."/>
            <person name="Bevan M.W."/>
            <person name="Leroy P."/>
            <person name="Li P."/>
            <person name="You F.M."/>
            <person name="Sun Q."/>
            <person name="Liu Z."/>
            <person name="Lyons E."/>
            <person name="Wicker T."/>
            <person name="Salzberg S.L."/>
            <person name="Devos K.M."/>
            <person name="Dvorak J."/>
        </authorList>
    </citation>
    <scope>NUCLEOTIDE SEQUENCE [LARGE SCALE GENOMIC DNA]</scope>
    <source>
        <strain evidence="1">cv. AL8/78</strain>
    </source>
</reference>
<evidence type="ECO:0000313" key="1">
    <source>
        <dbReference type="EnsemblPlants" id="AET2Gv20747900.16"/>
    </source>
</evidence>
<sequence>ILDTMKTDHSVREMNGKDLLQCRQEKFSISQWKFISSNKANSLYFSEDQAELPPDPLISTLVPSHTYEQAEHQRNKAVTTDTQAGYTCSIGNNVEHDIPSFNAITAGLHDTLPHQMTGCNNTSLSLPTAPTYNVNSTGNYPLLSNHKTPILYSNSPLRSFNINSR</sequence>
<protein>
    <submittedName>
        <fullName evidence="1">Uncharacterized protein</fullName>
    </submittedName>
</protein>
<keyword evidence="2" id="KW-1185">Reference proteome</keyword>
<evidence type="ECO:0000313" key="2">
    <source>
        <dbReference type="Proteomes" id="UP000015105"/>
    </source>
</evidence>
<organism evidence="1 2">
    <name type="scientific">Aegilops tauschii subsp. strangulata</name>
    <name type="common">Goatgrass</name>
    <dbReference type="NCBI Taxonomy" id="200361"/>
    <lineage>
        <taxon>Eukaryota</taxon>
        <taxon>Viridiplantae</taxon>
        <taxon>Streptophyta</taxon>
        <taxon>Embryophyta</taxon>
        <taxon>Tracheophyta</taxon>
        <taxon>Spermatophyta</taxon>
        <taxon>Magnoliopsida</taxon>
        <taxon>Liliopsida</taxon>
        <taxon>Poales</taxon>
        <taxon>Poaceae</taxon>
        <taxon>BOP clade</taxon>
        <taxon>Pooideae</taxon>
        <taxon>Triticodae</taxon>
        <taxon>Triticeae</taxon>
        <taxon>Triticinae</taxon>
        <taxon>Aegilops</taxon>
    </lineage>
</organism>
<accession>A0A453C6H6</accession>
<dbReference type="Proteomes" id="UP000015105">
    <property type="component" value="Chromosome 2D"/>
</dbReference>
<dbReference type="Gramene" id="AET2Gv20747900.16">
    <property type="protein sequence ID" value="AET2Gv20747900.16"/>
    <property type="gene ID" value="AET2Gv20747900"/>
</dbReference>
<reference evidence="2" key="1">
    <citation type="journal article" date="2014" name="Science">
        <title>Ancient hybridizations among the ancestral genomes of bread wheat.</title>
        <authorList>
            <consortium name="International Wheat Genome Sequencing Consortium,"/>
            <person name="Marcussen T."/>
            <person name="Sandve S.R."/>
            <person name="Heier L."/>
            <person name="Spannagl M."/>
            <person name="Pfeifer M."/>
            <person name="Jakobsen K.S."/>
            <person name="Wulff B.B."/>
            <person name="Steuernagel B."/>
            <person name="Mayer K.F."/>
            <person name="Olsen O.A."/>
        </authorList>
    </citation>
    <scope>NUCLEOTIDE SEQUENCE [LARGE SCALE GENOMIC DNA]</scope>
    <source>
        <strain evidence="2">cv. AL8/78</strain>
    </source>
</reference>
<dbReference type="EnsemblPlants" id="AET2Gv20747900.16">
    <property type="protein sequence ID" value="AET2Gv20747900.16"/>
    <property type="gene ID" value="AET2Gv20747900"/>
</dbReference>
<reference evidence="1" key="5">
    <citation type="journal article" date="2021" name="G3 (Bethesda)">
        <title>Aegilops tauschii genome assembly Aet v5.0 features greater sequence contiguity and improved annotation.</title>
        <authorList>
            <person name="Wang L."/>
            <person name="Zhu T."/>
            <person name="Rodriguez J.C."/>
            <person name="Deal K.R."/>
            <person name="Dubcovsky J."/>
            <person name="McGuire P.E."/>
            <person name="Lux T."/>
            <person name="Spannagl M."/>
            <person name="Mayer K.F.X."/>
            <person name="Baldrich P."/>
            <person name="Meyers B.C."/>
            <person name="Huo N."/>
            <person name="Gu Y.Q."/>
            <person name="Zhou H."/>
            <person name="Devos K.M."/>
            <person name="Bennetzen J.L."/>
            <person name="Unver T."/>
            <person name="Budak H."/>
            <person name="Gulick P.J."/>
            <person name="Galiba G."/>
            <person name="Kalapos B."/>
            <person name="Nelson D.R."/>
            <person name="Li P."/>
            <person name="You F.M."/>
            <person name="Luo M.C."/>
            <person name="Dvorak J."/>
        </authorList>
    </citation>
    <scope>NUCLEOTIDE SEQUENCE [LARGE SCALE GENOMIC DNA]</scope>
    <source>
        <strain evidence="1">cv. AL8/78</strain>
    </source>
</reference>
<reference evidence="2" key="2">
    <citation type="journal article" date="2017" name="Nat. Plants">
        <title>The Aegilops tauschii genome reveals multiple impacts of transposons.</title>
        <authorList>
            <person name="Zhao G."/>
            <person name="Zou C."/>
            <person name="Li K."/>
            <person name="Wang K."/>
            <person name="Li T."/>
            <person name="Gao L."/>
            <person name="Zhang X."/>
            <person name="Wang H."/>
            <person name="Yang Z."/>
            <person name="Liu X."/>
            <person name="Jiang W."/>
            <person name="Mao L."/>
            <person name="Kong X."/>
            <person name="Jiao Y."/>
            <person name="Jia J."/>
        </authorList>
    </citation>
    <scope>NUCLEOTIDE SEQUENCE [LARGE SCALE GENOMIC DNA]</scope>
    <source>
        <strain evidence="2">cv. AL8/78</strain>
    </source>
</reference>
<reference evidence="1" key="4">
    <citation type="submission" date="2019-03" db="UniProtKB">
        <authorList>
            <consortium name="EnsemblPlants"/>
        </authorList>
    </citation>
    <scope>IDENTIFICATION</scope>
</reference>
<proteinExistence type="predicted"/>
<dbReference type="AlphaFoldDB" id="A0A453C6H6"/>
<name>A0A453C6H6_AEGTS</name>